<proteinExistence type="predicted"/>
<organism evidence="1">
    <name type="scientific">Rhizophagus irregularis (strain DAOM 181602 / DAOM 197198 / MUCL 43194)</name>
    <name type="common">Arbuscular mycorrhizal fungus</name>
    <name type="synonym">Glomus intraradices</name>
    <dbReference type="NCBI Taxonomy" id="747089"/>
    <lineage>
        <taxon>Eukaryota</taxon>
        <taxon>Fungi</taxon>
        <taxon>Fungi incertae sedis</taxon>
        <taxon>Mucoromycota</taxon>
        <taxon>Glomeromycotina</taxon>
        <taxon>Glomeromycetes</taxon>
        <taxon>Glomerales</taxon>
        <taxon>Glomeraceae</taxon>
        <taxon>Rhizophagus</taxon>
    </lineage>
</organism>
<dbReference type="AlphaFoldDB" id="U9STF7"/>
<dbReference type="EMBL" id="KI299715">
    <property type="protein sequence ID" value="ERZ97327.1"/>
    <property type="molecule type" value="Genomic_DNA"/>
</dbReference>
<dbReference type="HOGENOM" id="CLU_2813724_0_0_1"/>
<protein>
    <submittedName>
        <fullName evidence="1">Uncharacterized protein</fullName>
    </submittedName>
</protein>
<evidence type="ECO:0000313" key="1">
    <source>
        <dbReference type="EMBL" id="ERZ97327.1"/>
    </source>
</evidence>
<gene>
    <name evidence="1" type="ORF">GLOINDRAFT_294787</name>
</gene>
<name>U9STF7_RHIID</name>
<reference evidence="1" key="1">
    <citation type="submission" date="2013-07" db="EMBL/GenBank/DDBJ databases">
        <title>The genome of an arbuscular mycorrhizal fungus provides insights into the evolution of the oldest plant symbiosis.</title>
        <authorList>
            <consortium name="DOE Joint Genome Institute"/>
            <person name="Tisserant E."/>
            <person name="Malbreil M."/>
            <person name="Kuo A."/>
            <person name="Kohler A."/>
            <person name="Symeonidi A."/>
            <person name="Balestrini R."/>
            <person name="Charron P."/>
            <person name="Duensing N."/>
            <person name="Frei-dit-Frey N."/>
            <person name="Gianinazzi-Pearson V."/>
            <person name="Gilbert B."/>
            <person name="Handa Y."/>
            <person name="Hijri M."/>
            <person name="Kaul R."/>
            <person name="Kawaguchi M."/>
            <person name="Krajinski F."/>
            <person name="Lammers P."/>
            <person name="Lapierre D."/>
            <person name="Masclaux F.G."/>
            <person name="Murat C."/>
            <person name="Morin E."/>
            <person name="Ndikumana S."/>
            <person name="Pagni M."/>
            <person name="Petitpierre D."/>
            <person name="Requena N."/>
            <person name="Rosikiewicz P."/>
            <person name="Riley R."/>
            <person name="Saito K."/>
            <person name="San Clemente H."/>
            <person name="Shapiro H."/>
            <person name="van Tuinen D."/>
            <person name="Becard G."/>
            <person name="Bonfante P."/>
            <person name="Paszkowski U."/>
            <person name="Shachar-Hill Y."/>
            <person name="Young J.P."/>
            <person name="Sanders I.R."/>
            <person name="Henrissat B."/>
            <person name="Rensing S.A."/>
            <person name="Grigoriev I.V."/>
            <person name="Corradi N."/>
            <person name="Roux C."/>
            <person name="Martin F."/>
        </authorList>
    </citation>
    <scope>NUCLEOTIDE SEQUENCE</scope>
    <source>
        <strain evidence="1">DAOM 197198</strain>
    </source>
</reference>
<sequence>MDCNTEKKIFTFNFVIFIYKLGNNKINFLDHETSNSLTRYSMEFLRHGVLLLLEKFATCMTCQSPIN</sequence>
<accession>U9STF7</accession>